<dbReference type="EMBL" id="PGOL01002175">
    <property type="protein sequence ID" value="PKI49911.1"/>
    <property type="molecule type" value="Genomic_DNA"/>
</dbReference>
<feature type="compositionally biased region" description="Polar residues" evidence="1">
    <location>
        <begin position="1"/>
        <end position="11"/>
    </location>
</feature>
<feature type="region of interest" description="Disordered" evidence="1">
    <location>
        <begin position="93"/>
        <end position="144"/>
    </location>
</feature>
<reference evidence="2 3" key="1">
    <citation type="submission" date="2017-11" db="EMBL/GenBank/DDBJ databases">
        <title>De-novo sequencing of pomegranate (Punica granatum L.) genome.</title>
        <authorList>
            <person name="Akparov Z."/>
            <person name="Amiraslanov A."/>
            <person name="Hajiyeva S."/>
            <person name="Abbasov M."/>
            <person name="Kaur K."/>
            <person name="Hamwieh A."/>
            <person name="Solovyev V."/>
            <person name="Salamov A."/>
            <person name="Braich B."/>
            <person name="Kosarev P."/>
            <person name="Mahmoud A."/>
            <person name="Hajiyev E."/>
            <person name="Babayeva S."/>
            <person name="Izzatullayeva V."/>
            <person name="Mammadov A."/>
            <person name="Mammadov A."/>
            <person name="Sharifova S."/>
            <person name="Ojaghi J."/>
            <person name="Eynullazada K."/>
            <person name="Bayramov B."/>
            <person name="Abdulazimova A."/>
            <person name="Shahmuradov I."/>
        </authorList>
    </citation>
    <scope>NUCLEOTIDE SEQUENCE [LARGE SCALE GENOMIC DNA]</scope>
    <source>
        <strain evidence="3">cv. AG2017</strain>
        <tissue evidence="2">Leaf</tissue>
    </source>
</reference>
<feature type="region of interest" description="Disordered" evidence="1">
    <location>
        <begin position="1"/>
        <end position="29"/>
    </location>
</feature>
<comment type="caution">
    <text evidence="2">The sequence shown here is derived from an EMBL/GenBank/DDBJ whole genome shotgun (WGS) entry which is preliminary data.</text>
</comment>
<evidence type="ECO:0000313" key="2">
    <source>
        <dbReference type="EMBL" id="PKI49911.1"/>
    </source>
</evidence>
<evidence type="ECO:0000256" key="1">
    <source>
        <dbReference type="SAM" id="MobiDB-lite"/>
    </source>
</evidence>
<sequence>MISGDSFSRVSVTRPHGKVDTPKPRDPKASMRALTRVHNRVPFWRGMLSKSMDVLRLGSAATAEDGWDPFFGRKRDDVDAYCCIPVRGRNPNAVNAGPKPDAVNAGSKPDVGPKPNAVNAGPELDVGSEPDGVNARPEPDVGPEPKMLVSSWKVGRPLVPSSPCHGGRVKAASGLPVKVGTTLPSRGVGGRDGLGLWSQRISQWRSEDHGGSTREGWHDSPAVRDMVAVVQTLDASNV</sequence>
<name>A0A2I0J0Z9_PUNGR</name>
<dbReference type="AlphaFoldDB" id="A0A2I0J0Z9"/>
<organism evidence="2 3">
    <name type="scientific">Punica granatum</name>
    <name type="common">Pomegranate</name>
    <dbReference type="NCBI Taxonomy" id="22663"/>
    <lineage>
        <taxon>Eukaryota</taxon>
        <taxon>Viridiplantae</taxon>
        <taxon>Streptophyta</taxon>
        <taxon>Embryophyta</taxon>
        <taxon>Tracheophyta</taxon>
        <taxon>Spermatophyta</taxon>
        <taxon>Magnoliopsida</taxon>
        <taxon>eudicotyledons</taxon>
        <taxon>Gunneridae</taxon>
        <taxon>Pentapetalae</taxon>
        <taxon>rosids</taxon>
        <taxon>malvids</taxon>
        <taxon>Myrtales</taxon>
        <taxon>Lythraceae</taxon>
        <taxon>Punica</taxon>
    </lineage>
</organism>
<evidence type="ECO:0000313" key="3">
    <source>
        <dbReference type="Proteomes" id="UP000233551"/>
    </source>
</evidence>
<proteinExistence type="predicted"/>
<feature type="compositionally biased region" description="Basic and acidic residues" evidence="1">
    <location>
        <begin position="17"/>
        <end position="29"/>
    </location>
</feature>
<accession>A0A2I0J0Z9</accession>
<gene>
    <name evidence="2" type="ORF">CRG98_029695</name>
</gene>
<keyword evidence="3" id="KW-1185">Reference proteome</keyword>
<protein>
    <submittedName>
        <fullName evidence="2">Uncharacterized protein</fullName>
    </submittedName>
</protein>
<dbReference type="Proteomes" id="UP000233551">
    <property type="component" value="Unassembled WGS sequence"/>
</dbReference>